<dbReference type="InterPro" id="IPR029044">
    <property type="entry name" value="Nucleotide-diphossugar_trans"/>
</dbReference>
<name>A0ABU2HZT9_9RHOB</name>
<dbReference type="Gene3D" id="3.90.550.10">
    <property type="entry name" value="Spore Coat Polysaccharide Biosynthesis Protein SpsA, Chain A"/>
    <property type="match status" value="1"/>
</dbReference>
<protein>
    <submittedName>
        <fullName evidence="2">Glycosyltransferase family A protein</fullName>
        <ecNumber evidence="2">2.4.-.-</ecNumber>
    </submittedName>
</protein>
<dbReference type="Pfam" id="PF00535">
    <property type="entry name" value="Glycos_transf_2"/>
    <property type="match status" value="1"/>
</dbReference>
<accession>A0ABU2HZT9</accession>
<dbReference type="EMBL" id="JAVQLW010000005">
    <property type="protein sequence ID" value="MDS9470055.1"/>
    <property type="molecule type" value="Genomic_DNA"/>
</dbReference>
<dbReference type="CDD" id="cd00761">
    <property type="entry name" value="Glyco_tranf_GTA_type"/>
    <property type="match status" value="1"/>
</dbReference>
<comment type="caution">
    <text evidence="2">The sequence shown here is derived from an EMBL/GenBank/DDBJ whole genome shotgun (WGS) entry which is preliminary data.</text>
</comment>
<dbReference type="InterPro" id="IPR001173">
    <property type="entry name" value="Glyco_trans_2-like"/>
</dbReference>
<keyword evidence="3" id="KW-1185">Reference proteome</keyword>
<proteinExistence type="predicted"/>
<dbReference type="Proteomes" id="UP001269144">
    <property type="component" value="Unassembled WGS sequence"/>
</dbReference>
<feature type="domain" description="Glycosyltransferase 2-like" evidence="1">
    <location>
        <begin position="22"/>
        <end position="159"/>
    </location>
</feature>
<dbReference type="PANTHER" id="PTHR43685:SF11">
    <property type="entry name" value="GLYCOSYLTRANSFERASE TAGX-RELATED"/>
    <property type="match status" value="1"/>
</dbReference>
<gene>
    <name evidence="2" type="ORF">RGQ15_21110</name>
</gene>
<evidence type="ECO:0000313" key="2">
    <source>
        <dbReference type="EMBL" id="MDS9470055.1"/>
    </source>
</evidence>
<dbReference type="InterPro" id="IPR050834">
    <property type="entry name" value="Glycosyltransf_2"/>
</dbReference>
<keyword evidence="2" id="KW-0328">Glycosyltransferase</keyword>
<reference evidence="3" key="1">
    <citation type="submission" date="2023-07" db="EMBL/GenBank/DDBJ databases">
        <title>Paracoccus sp. MBLB3053 whole genome sequence.</title>
        <authorList>
            <person name="Hwang C.Y."/>
            <person name="Cho E.-S."/>
            <person name="Seo M.-J."/>
        </authorList>
    </citation>
    <scope>NUCLEOTIDE SEQUENCE [LARGE SCALE GENOMIC DNA]</scope>
    <source>
        <strain evidence="3">MBLB3053</strain>
    </source>
</reference>
<organism evidence="2 3">
    <name type="scientific">Paracoccus aurantius</name>
    <dbReference type="NCBI Taxonomy" id="3073814"/>
    <lineage>
        <taxon>Bacteria</taxon>
        <taxon>Pseudomonadati</taxon>
        <taxon>Pseudomonadota</taxon>
        <taxon>Alphaproteobacteria</taxon>
        <taxon>Rhodobacterales</taxon>
        <taxon>Paracoccaceae</taxon>
        <taxon>Paracoccus</taxon>
    </lineage>
</organism>
<dbReference type="PANTHER" id="PTHR43685">
    <property type="entry name" value="GLYCOSYLTRANSFERASE"/>
    <property type="match status" value="1"/>
</dbReference>
<dbReference type="EC" id="2.4.-.-" evidence="2"/>
<evidence type="ECO:0000259" key="1">
    <source>
        <dbReference type="Pfam" id="PF00535"/>
    </source>
</evidence>
<dbReference type="RefSeq" id="WP_311162852.1">
    <property type="nucleotide sequence ID" value="NZ_JAVQLW010000005.1"/>
</dbReference>
<keyword evidence="2" id="KW-0808">Transferase</keyword>
<dbReference type="SUPFAM" id="SSF53448">
    <property type="entry name" value="Nucleotide-diphospho-sugar transferases"/>
    <property type="match status" value="1"/>
</dbReference>
<evidence type="ECO:0000313" key="3">
    <source>
        <dbReference type="Proteomes" id="UP001269144"/>
    </source>
</evidence>
<sequence>MTESIHPAIRPVARACNGPLVSCVIIFLNGETHIVQAIESVRAQSYENWELILVDDGSDDSATQIARDYAAREPHRIRYTDHPGHENRGMSASRNAGIALARGEYIALLDADDIWLPERLERHVAVMETHPEVAMSMSPTLYWSSWNRKNQSRFRPWRSMDLRNDLGVPPGMVLQPPELVIQYLESHGAGVPGICSLLIRRAPLLQIGGFEDSFRTLYEDQAFYFKIFLSFPVIAIDEVLDFYRQHEASACALASASGGDAAARPIFLDWLDRYFQKMGVDDPRIWQALRGEQTRFEEPGTWARQNTANAIVDQWNAETRQFVIWAFRPRNYQRLRRLFGLQEFNVLYTENPAVMERRSRLPDSGQATAKG</sequence>
<dbReference type="GO" id="GO:0016757">
    <property type="term" value="F:glycosyltransferase activity"/>
    <property type="evidence" value="ECO:0007669"/>
    <property type="project" value="UniProtKB-KW"/>
</dbReference>